<feature type="compositionally biased region" description="Basic and acidic residues" evidence="2">
    <location>
        <begin position="1189"/>
        <end position="1204"/>
    </location>
</feature>
<feature type="compositionally biased region" description="Low complexity" evidence="2">
    <location>
        <begin position="1104"/>
        <end position="1122"/>
    </location>
</feature>
<evidence type="ECO:0000256" key="1">
    <source>
        <dbReference type="SAM" id="Coils"/>
    </source>
</evidence>
<dbReference type="InterPro" id="IPR001584">
    <property type="entry name" value="Integrase_cat-core"/>
</dbReference>
<evidence type="ECO:0000313" key="5">
    <source>
        <dbReference type="WBParaSite" id="MhA1_Contig538.frz3.fgene1"/>
    </source>
</evidence>
<dbReference type="Gene3D" id="3.40.395.10">
    <property type="entry name" value="Adenoviral Proteinase, Chain A"/>
    <property type="match status" value="1"/>
</dbReference>
<dbReference type="PROSITE" id="PS50994">
    <property type="entry name" value="INTEGRASE"/>
    <property type="match status" value="1"/>
</dbReference>
<dbReference type="InterPro" id="IPR036397">
    <property type="entry name" value="RNaseH_sf"/>
</dbReference>
<dbReference type="PANTHER" id="PTHR46585:SF1">
    <property type="entry name" value="CHROMO DOMAIN-CONTAINING PROTEIN"/>
    <property type="match status" value="1"/>
</dbReference>
<keyword evidence="4" id="KW-1185">Reference proteome</keyword>
<dbReference type="GO" id="GO:0003676">
    <property type="term" value="F:nucleic acid binding"/>
    <property type="evidence" value="ECO:0007669"/>
    <property type="project" value="InterPro"/>
</dbReference>
<feature type="region of interest" description="Disordered" evidence="2">
    <location>
        <begin position="1451"/>
        <end position="1470"/>
    </location>
</feature>
<feature type="compositionally biased region" description="Low complexity" evidence="2">
    <location>
        <begin position="1151"/>
        <end position="1161"/>
    </location>
</feature>
<dbReference type="InterPro" id="IPR012337">
    <property type="entry name" value="RNaseH-like_sf"/>
</dbReference>
<evidence type="ECO:0000256" key="2">
    <source>
        <dbReference type="SAM" id="MobiDB-lite"/>
    </source>
</evidence>
<protein>
    <submittedName>
        <fullName evidence="5">Integrase catalytic domain-containing protein</fullName>
    </submittedName>
</protein>
<dbReference type="PANTHER" id="PTHR46585">
    <property type="entry name" value="INTEGRASE CORE DOMAIN CONTAINING PROTEIN"/>
    <property type="match status" value="1"/>
</dbReference>
<feature type="region of interest" description="Disordered" evidence="2">
    <location>
        <begin position="98"/>
        <end position="129"/>
    </location>
</feature>
<keyword evidence="1" id="KW-0175">Coiled coil</keyword>
<name>A0A1I8BSP1_MELHA</name>
<dbReference type="Gene3D" id="3.30.420.10">
    <property type="entry name" value="Ribonuclease H-like superfamily/Ribonuclease H"/>
    <property type="match status" value="1"/>
</dbReference>
<dbReference type="Proteomes" id="UP000095281">
    <property type="component" value="Unplaced"/>
</dbReference>
<feature type="coiled-coil region" evidence="1">
    <location>
        <begin position="636"/>
        <end position="669"/>
    </location>
</feature>
<feature type="compositionally biased region" description="Basic and acidic residues" evidence="2">
    <location>
        <begin position="1070"/>
        <end position="1083"/>
    </location>
</feature>
<evidence type="ECO:0000313" key="4">
    <source>
        <dbReference type="Proteomes" id="UP000095281"/>
    </source>
</evidence>
<feature type="coiled-coil region" evidence="1">
    <location>
        <begin position="1329"/>
        <end position="1370"/>
    </location>
</feature>
<reference evidence="5" key="1">
    <citation type="submission" date="2016-11" db="UniProtKB">
        <authorList>
            <consortium name="WormBaseParasite"/>
        </authorList>
    </citation>
    <scope>IDENTIFICATION</scope>
</reference>
<feature type="domain" description="Integrase catalytic" evidence="3">
    <location>
        <begin position="259"/>
        <end position="424"/>
    </location>
</feature>
<dbReference type="GO" id="GO:0015074">
    <property type="term" value="P:DNA integration"/>
    <property type="evidence" value="ECO:0007669"/>
    <property type="project" value="InterPro"/>
</dbReference>
<feature type="compositionally biased region" description="Basic and acidic residues" evidence="2">
    <location>
        <begin position="1458"/>
        <end position="1470"/>
    </location>
</feature>
<feature type="region of interest" description="Disordered" evidence="2">
    <location>
        <begin position="1024"/>
        <end position="1207"/>
    </location>
</feature>
<accession>A0A1I8BSP1</accession>
<dbReference type="SUPFAM" id="SSF53098">
    <property type="entry name" value="Ribonuclease H-like"/>
    <property type="match status" value="1"/>
</dbReference>
<feature type="compositionally biased region" description="Polar residues" evidence="2">
    <location>
        <begin position="878"/>
        <end position="892"/>
    </location>
</feature>
<feature type="compositionally biased region" description="Low complexity" evidence="2">
    <location>
        <begin position="1038"/>
        <end position="1051"/>
    </location>
</feature>
<organism evidence="4 5">
    <name type="scientific">Meloidogyne hapla</name>
    <name type="common">Root-knot nematode worm</name>
    <dbReference type="NCBI Taxonomy" id="6305"/>
    <lineage>
        <taxon>Eukaryota</taxon>
        <taxon>Metazoa</taxon>
        <taxon>Ecdysozoa</taxon>
        <taxon>Nematoda</taxon>
        <taxon>Chromadorea</taxon>
        <taxon>Rhabditida</taxon>
        <taxon>Tylenchina</taxon>
        <taxon>Tylenchomorpha</taxon>
        <taxon>Tylenchoidea</taxon>
        <taxon>Meloidogynidae</taxon>
        <taxon>Meloidogyninae</taxon>
        <taxon>Meloidogyne</taxon>
    </lineage>
</organism>
<feature type="region of interest" description="Disordered" evidence="2">
    <location>
        <begin position="873"/>
        <end position="917"/>
    </location>
</feature>
<proteinExistence type="predicted"/>
<evidence type="ECO:0000259" key="3">
    <source>
        <dbReference type="PROSITE" id="PS50994"/>
    </source>
</evidence>
<dbReference type="WBParaSite" id="MhA1_Contig538.frz3.fgene1">
    <property type="protein sequence ID" value="MhA1_Contig538.frz3.fgene1"/>
    <property type="gene ID" value="MhA1_Contig538.frz3.fgene1"/>
</dbReference>
<sequence>MKHTKKMIMVPESEYLALLGMIKGNDFLQTEKAQADVEIKKTLDDPKISEDVKAKKYNWLYKKRRQLKHELENRPQKVIIDEGKAASAPEVAPYLQESATPKPKLIQAQSSSNDEYQTDSEAPPSSKIKRKTPFKGIISKRYSKDLENYEKDNAEKFRIHKNGTFESNVKGRLVKNSNFSEVLEYVQGDIASPPKGFSFLYNRLSKDPLSPASYAGINRVYEEARRTYPKIRLKEVYDFLHTQRVYTLHRPSRKKFPRLVTRPSGLHTDWQADLAIFDQLAKYNDGNRYLLVCIDVLSRKIFAVPVKTKRSEDMIEAFEKIFHLSDGILPHKLYTDRGLEFEAKKMKEYFKFKDIDKRVVFSPDVHASMAERANRTIKERLYRYFSEKYTLRWVEAIQQIVSGINSSVNRVTGVTPNSVTFKNSRKLFDRLYKVTDIPINKSTKLEKGQVVRISKEKGKFEKGYLPNYTDELFRVHIINDTHTPITYRLKDLEDNLIEGIFYREELVPTKEDTTHRIAEILKTRTTRTGIKEHFTISMDSFYVILPSNTNSVDGNTTSRFTVRMPDTLELDSSWTVALSNIIYPFSFSLLGDSNEQESITVFRRYGDKLLSIRIELPDLSFASEEALEEAINAVLLDTWKKELERERLEEELKREEKENEKRRQELLAVGMVWERKRRAVLSIIEQFDTHGYFDLNTDELNAFIRLYTENNAAVGPEVMHLGREVAEVSGKNIRVTPPAYQKELYKEIINKFIISQRSQLSLSEQLIKTGYFDMPKDTAYNFIKFLGKGGITLPPISPAPNALDGIERVRFHPRIEHKERLKQAIEEFINLPKPKQQETFDSKDSSIEMVRLKPQSDQKDLFISAIKNFLAQEEETAETSPPTKTVKQNDFPKQTKAAPETSDSQAESQKTETKETKRQEVVPVFSFDVVSRQLKKDGNFDMPKDLAYKFIKYLNNKIKGAQLPDVSLVTDSSIEMVRLKPQSDQKDLFISAIKNFLAQEEETAEAAPPSNDRAPVKHTVVPELPEETSQPKAPPPSTKTVPTPVKQTNVPELPEETSRPKAPPPSTKTDPFKQNDFPKDKSQPEAPPPPKPDPVKQNEKISSPPQDIQETTTPETTITDQPNETEEMLTSSEVTIKIENLVSLNEKVTHTSEAPNKSSSPSEPPTTIPIPEKEEESKIQTEASTISAPKEKVIETHSDDKTPLDGKITPLSQVQEIVEKPHLTDEQRTLLDKAVRAATRAWKDSVALADKTQENMEQADEYWKKARFKFALKDMIITLKGSGETVHLRKTPENILEWVKAQLILLTNRKVLIDDWTLECLTYGKKASEAQLEVKAAEASGDVQEARRAADRAKNAYAKVEEAAKQVEKSFQGQKELALQIINRVDEELSKQDADRKSAPVSVNKIHKEHVLPTITEEEEGEAYWKADLNIPTRVIIDEVTFLASQTLAPQSSDIDSETTKKEKPEAKQDNTSKMHYAEYAYPPEYQKMLLHFSNLELADPKYQWVSIHYSRMHKRFYVFLQGNVQYIKLSPQLAYTLGFNSETVHSGQVAKYMPDISGGVRQFLVYAPKLVENSIIGNVTAPLLRVVNVNGRPGESVSEVYMTEHHHRLLGKRHPDITIEIRTLTGKLKMTHVDLDLDKIDWEPFLSSQVGGGRSDMLDGNRYFQGTRYQRGFGVLGAVGRFLMPIVKNIATSAGQEAVNAGKNILEDVSQGRSVSDALKQHGSEGLQKISPIKMTTIKKIDKDSSEGVDNRLTFFSIPSTNVGIQRSAYKELLPLNALNQSAGPFIFRYFGDSLYLDLSKTYFSLVLSLERKAEGEWVPITDGSKADFKGDSFTGVAQYLGLTWIRRLTLSINGIQCYDSGIHYAYRSLLLHELGANREVSKGLYEASLYYKDAVDKDDVEGAGFKARASRFANGQTCRLFSHLDYDMARQNQLLIPNSDVLWTIYKNTDEFLIHTPKYRKTAGTDPVSNTNTYRLRLHDMRIFVKQVDLSMSLNNAIARHLEQSPAKYAYRKTEIRSVFLGKGRQEITHAAFTSTCPRRLVICFVSSPAYTGNTALSPFTFEHANLRSVSAEFGGFQFPAVPYDLDFSNDSFVRAFVDMYVGMDLDAWPNSDQRTLGIGMKEFSKSSCFFVISMTSTLEDTNGLELIRQGTTTVRCLFNQPVKDEGYEMIIMGEFIGVFSSNNIPNREWNKPFCFVANTMRKGTVGEHWIACYSETPTTVEYFDSFAEEPNCDMRQSMLGHFSIVKQNKFSLQSPLSDTCGHYCIYFLILRSKYNFSSTLQKLHSIPPGGRDIVLRRYVEHLSYIR</sequence>